<feature type="region of interest" description="Disordered" evidence="1">
    <location>
        <begin position="553"/>
        <end position="605"/>
    </location>
</feature>
<evidence type="ECO:0000313" key="2">
    <source>
        <dbReference type="EMBL" id="PPQ64643.1"/>
    </source>
</evidence>
<accession>A0A409VC60</accession>
<name>A0A409VC60_9AGAR</name>
<dbReference type="InParanoid" id="A0A409VC60"/>
<protein>
    <submittedName>
        <fullName evidence="2">Uncharacterized protein</fullName>
    </submittedName>
</protein>
<dbReference type="EMBL" id="NHYE01005664">
    <property type="protein sequence ID" value="PPQ64643.1"/>
    <property type="molecule type" value="Genomic_DNA"/>
</dbReference>
<gene>
    <name evidence="2" type="ORF">CVT26_002733</name>
</gene>
<feature type="region of interest" description="Disordered" evidence="1">
    <location>
        <begin position="95"/>
        <end position="171"/>
    </location>
</feature>
<dbReference type="GO" id="GO:0005509">
    <property type="term" value="F:calcium ion binding"/>
    <property type="evidence" value="ECO:0007669"/>
    <property type="project" value="InterPro"/>
</dbReference>
<evidence type="ECO:0000256" key="1">
    <source>
        <dbReference type="SAM" id="MobiDB-lite"/>
    </source>
</evidence>
<dbReference type="InterPro" id="IPR015919">
    <property type="entry name" value="Cadherin-like_sf"/>
</dbReference>
<dbReference type="SUPFAM" id="SSF49313">
    <property type="entry name" value="Cadherin-like"/>
    <property type="match status" value="1"/>
</dbReference>
<evidence type="ECO:0000313" key="3">
    <source>
        <dbReference type="Proteomes" id="UP000284706"/>
    </source>
</evidence>
<feature type="compositionally biased region" description="Low complexity" evidence="1">
    <location>
        <begin position="109"/>
        <end position="134"/>
    </location>
</feature>
<proteinExistence type="predicted"/>
<dbReference type="Proteomes" id="UP000284706">
    <property type="component" value="Unassembled WGS sequence"/>
</dbReference>
<keyword evidence="3" id="KW-1185">Reference proteome</keyword>
<dbReference type="GO" id="GO:0016020">
    <property type="term" value="C:membrane"/>
    <property type="evidence" value="ECO:0007669"/>
    <property type="project" value="InterPro"/>
</dbReference>
<feature type="compositionally biased region" description="Basic and acidic residues" evidence="1">
    <location>
        <begin position="95"/>
        <end position="105"/>
    </location>
</feature>
<organism evidence="2 3">
    <name type="scientific">Gymnopilus dilepis</name>
    <dbReference type="NCBI Taxonomy" id="231916"/>
    <lineage>
        <taxon>Eukaryota</taxon>
        <taxon>Fungi</taxon>
        <taxon>Dikarya</taxon>
        <taxon>Basidiomycota</taxon>
        <taxon>Agaricomycotina</taxon>
        <taxon>Agaricomycetes</taxon>
        <taxon>Agaricomycetidae</taxon>
        <taxon>Agaricales</taxon>
        <taxon>Agaricineae</taxon>
        <taxon>Hymenogastraceae</taxon>
        <taxon>Gymnopilus</taxon>
    </lineage>
</organism>
<reference evidence="2 3" key="1">
    <citation type="journal article" date="2018" name="Evol. Lett.">
        <title>Horizontal gene cluster transfer increased hallucinogenic mushroom diversity.</title>
        <authorList>
            <person name="Reynolds H.T."/>
            <person name="Vijayakumar V."/>
            <person name="Gluck-Thaler E."/>
            <person name="Korotkin H.B."/>
            <person name="Matheny P.B."/>
            <person name="Slot J.C."/>
        </authorList>
    </citation>
    <scope>NUCLEOTIDE SEQUENCE [LARGE SCALE GENOMIC DNA]</scope>
    <source>
        <strain evidence="2 3">SRW20</strain>
    </source>
</reference>
<dbReference type="AlphaFoldDB" id="A0A409VC60"/>
<dbReference type="STRING" id="231916.A0A409VC60"/>
<feature type="region of interest" description="Disordered" evidence="1">
    <location>
        <begin position="473"/>
        <end position="503"/>
    </location>
</feature>
<feature type="compositionally biased region" description="Acidic residues" evidence="1">
    <location>
        <begin position="569"/>
        <end position="581"/>
    </location>
</feature>
<feature type="compositionally biased region" description="Polar residues" evidence="1">
    <location>
        <begin position="553"/>
        <end position="565"/>
    </location>
</feature>
<comment type="caution">
    <text evidence="2">The sequence shown here is derived from an EMBL/GenBank/DDBJ whole genome shotgun (WGS) entry which is preliminary data.</text>
</comment>
<feature type="compositionally biased region" description="Polar residues" evidence="1">
    <location>
        <begin position="473"/>
        <end position="488"/>
    </location>
</feature>
<feature type="compositionally biased region" description="Low complexity" evidence="1">
    <location>
        <begin position="490"/>
        <end position="501"/>
    </location>
</feature>
<dbReference type="OrthoDB" id="5593376at2759"/>
<feature type="compositionally biased region" description="Low complexity" evidence="1">
    <location>
        <begin position="154"/>
        <end position="171"/>
    </location>
</feature>
<sequence length="1059" mass="113212">MEGIYVPPALAQMDTTASDGGQPFLSDEPQPVFLPPQPELPVGAFPQPMHIPMPELDFMNAPMEAIEPIDVPSLHPSPDFMAAVQDPYAMVTPSEKLDLSPEDRTLSVSPPQSQIPSPSTHGSSPSFAAVVAPSLDSSRDPMPVPGTRSRANTSLSPPSDPSAFPSLSSSAPAAAPVSASVSASIEGSVSPQQPQTLLGKMLKDIAVTAIDAGDAIETHHGVAEQATKVEDLRYRINQVVELLHSMTIRGQELSALPPHIDLSIPEGAMPVVSGFISQSEPSAESSHLGVSDHPRKRCASDLEEHRTIKALKREPQDDSPLTLSIQEAPVIPGSSVPFPPPSANFSNVLPPLPAVPGSRPPSRPPTPPSVFVPGTAFKPQAPVAAAFPAFLPAAAPSAAPPHASLPLSLPAANPPPSYPPLPHSWSDPVVPTRHHHSLSAGSINGPLQGVAAPSGISRTSSAFHSIPVSAPMTQLPTVPSNGPTTISQPIGRMSRSGSISGTNFRNPYGQYPYNEPYSDPATAVWQMAKASGSTSRPGQSNWFVGTEPKKTFSFASSSAPHTAHNSPSDGEDDDDESDSDESTSGKAAAHQGSGDRLSTSAASDLPPEYQADVDRIFFEFLNKLCSNLDATDGKGEQIHQTLMAKKMQRLDESPDFRPFKFRIQAFTNAFMDELARQGYPEAKIPMKKARNYLWRQPHILRFNEDGKKAKSKGNHIWNVEARKAGEGQWEFRPFQRKLAGNPPGVAYCGLRWSWKPHIWHPQCSFKKIPVNFSSPSLPSWLSWKNGELSGIPPPDAETCQVTAIAKFAFDGKEDQVVHTFTISIAPVSALDSATYSRSRRPSLVGEPPKRSTSDSALFQIPQRTAPRVDDTRVIRVLQNVAQRVTDKAESQFQFVSASFPKEGELQDLVKQKHVLEQTVNAYDKAISGQGQADARRLAVAAQHVVLQAAQTVIADRAVASGAVPTPQAETVAIQSVSVSELTNKTEGAIAMAVKMNGTASNEVDIIVTATSILKSQTPLIESPTVAHPAQARIPPPGVPPSRIVSTFPTSNLTPLPEYS</sequence>